<keyword evidence="2" id="KW-0539">Nucleus</keyword>
<feature type="coiled-coil region" evidence="4">
    <location>
        <begin position="21"/>
        <end position="48"/>
    </location>
</feature>
<dbReference type="WBParaSite" id="Csp11.Scaffold629.g11077.t1">
    <property type="protein sequence ID" value="Csp11.Scaffold629.g11077.t1"/>
    <property type="gene ID" value="Csp11.Scaffold629.g11077"/>
</dbReference>
<dbReference type="AlphaFoldDB" id="A0A1I7TRL4"/>
<dbReference type="SMART" id="SM00558">
    <property type="entry name" value="JmjC"/>
    <property type="match status" value="1"/>
</dbReference>
<dbReference type="InterPro" id="IPR003347">
    <property type="entry name" value="JmjC_dom"/>
</dbReference>
<dbReference type="GO" id="GO:0071558">
    <property type="term" value="F:histone H3K27me2/H3K27me3 demethylase activity"/>
    <property type="evidence" value="ECO:0007669"/>
    <property type="project" value="TreeGrafter"/>
</dbReference>
<evidence type="ECO:0000256" key="2">
    <source>
        <dbReference type="ARBA" id="ARBA00023242"/>
    </source>
</evidence>
<feature type="domain" description="JmjC" evidence="5">
    <location>
        <begin position="79"/>
        <end position="242"/>
    </location>
</feature>
<sequence length="379" mass="43471">MPLERFMEHRKHIKEIASETYKKIMKDGKKAEDHLEELEKKLEDCTLEGPFQGQQKNFCKPVTYLQPFATNINVTKDEKFERARREIGKLPECLKPNGAEDLMHFGDEIIQGLNQAQAYLKVPAVRTTAHWEIQGAGSINLNVGPGSCLWISCPIEYFNTVDSMLNQRGGSWTKSAVWPLVKDLRTKGIFVEVYEQMAGDMVYVGFGTPHWVQSVGFADNISWNIVVPTVNQLATAALIHDYHMSEPRPENVANWKPPIMPLEYMIWNMVIKRKEMDGEMKRAVKSMLMRSLANAAAEEAYAIVKTCPIVNLADVPDVPAVARCYPCDRVLFNYLPVHQEGYIICFQCYFKRDEEKLVHVVQRYEMKYLVELFDSVIIN</sequence>
<dbReference type="PROSITE" id="PS51184">
    <property type="entry name" value="JMJC"/>
    <property type="match status" value="1"/>
</dbReference>
<dbReference type="GO" id="GO:0000978">
    <property type="term" value="F:RNA polymerase II cis-regulatory region sequence-specific DNA binding"/>
    <property type="evidence" value="ECO:0007669"/>
    <property type="project" value="TreeGrafter"/>
</dbReference>
<evidence type="ECO:0000256" key="1">
    <source>
        <dbReference type="ARBA" id="ARBA00004123"/>
    </source>
</evidence>
<dbReference type="GO" id="GO:0010468">
    <property type="term" value="P:regulation of gene expression"/>
    <property type="evidence" value="ECO:0007669"/>
    <property type="project" value="TreeGrafter"/>
</dbReference>
<proteinExistence type="inferred from homology"/>
<dbReference type="SUPFAM" id="SSF51197">
    <property type="entry name" value="Clavaminate synthase-like"/>
    <property type="match status" value="1"/>
</dbReference>
<dbReference type="InterPro" id="IPR051630">
    <property type="entry name" value="Corepressor-Demethylase"/>
</dbReference>
<keyword evidence="4" id="KW-0175">Coiled coil</keyword>
<evidence type="ECO:0000256" key="4">
    <source>
        <dbReference type="SAM" id="Coils"/>
    </source>
</evidence>
<dbReference type="Pfam" id="PF02373">
    <property type="entry name" value="JmjC"/>
    <property type="match status" value="1"/>
</dbReference>
<evidence type="ECO:0000313" key="6">
    <source>
        <dbReference type="Proteomes" id="UP000095282"/>
    </source>
</evidence>
<accession>A0A1I7TRL4</accession>
<comment type="similarity">
    <text evidence="3">Belongs to the UTX family.</text>
</comment>
<dbReference type="STRING" id="1561998.A0A1I7TRL4"/>
<name>A0A1I7TRL4_9PELO</name>
<comment type="subcellular location">
    <subcellularLocation>
        <location evidence="1">Nucleus</location>
    </subcellularLocation>
</comment>
<dbReference type="Gene3D" id="2.10.110.20">
    <property type="match status" value="1"/>
</dbReference>
<dbReference type="eggNOG" id="KOG1246">
    <property type="taxonomic scope" value="Eukaryota"/>
</dbReference>
<evidence type="ECO:0000313" key="7">
    <source>
        <dbReference type="WBParaSite" id="Csp11.Scaffold629.g11077.t1"/>
    </source>
</evidence>
<keyword evidence="6" id="KW-1185">Reference proteome</keyword>
<organism evidence="6 7">
    <name type="scientific">Caenorhabditis tropicalis</name>
    <dbReference type="NCBI Taxonomy" id="1561998"/>
    <lineage>
        <taxon>Eukaryota</taxon>
        <taxon>Metazoa</taxon>
        <taxon>Ecdysozoa</taxon>
        <taxon>Nematoda</taxon>
        <taxon>Chromadorea</taxon>
        <taxon>Rhabditida</taxon>
        <taxon>Rhabditina</taxon>
        <taxon>Rhabditomorpha</taxon>
        <taxon>Rhabditoidea</taxon>
        <taxon>Rhabditidae</taxon>
        <taxon>Peloderinae</taxon>
        <taxon>Caenorhabditis</taxon>
    </lineage>
</organism>
<dbReference type="GO" id="GO:0031490">
    <property type="term" value="F:chromatin DNA binding"/>
    <property type="evidence" value="ECO:0007669"/>
    <property type="project" value="TreeGrafter"/>
</dbReference>
<dbReference type="Gene3D" id="1.20.58.1370">
    <property type="match status" value="1"/>
</dbReference>
<protein>
    <submittedName>
        <fullName evidence="7">JmjC domain-containing protein</fullName>
    </submittedName>
</protein>
<dbReference type="GO" id="GO:0044666">
    <property type="term" value="C:MLL3/4 complex"/>
    <property type="evidence" value="ECO:0007669"/>
    <property type="project" value="TreeGrafter"/>
</dbReference>
<dbReference type="PANTHER" id="PTHR14017:SF14">
    <property type="entry name" value="JMJC DOMAIN-CONTAINING PROTEIN"/>
    <property type="match status" value="1"/>
</dbReference>
<dbReference type="PANTHER" id="PTHR14017">
    <property type="entry name" value="LYSINE-SPECIFIC DEMETHYLASE"/>
    <property type="match status" value="1"/>
</dbReference>
<dbReference type="Gene3D" id="2.60.120.650">
    <property type="entry name" value="Cupin"/>
    <property type="match status" value="1"/>
</dbReference>
<evidence type="ECO:0000259" key="5">
    <source>
        <dbReference type="PROSITE" id="PS51184"/>
    </source>
</evidence>
<dbReference type="Proteomes" id="UP000095282">
    <property type="component" value="Unplaced"/>
</dbReference>
<reference evidence="7" key="1">
    <citation type="submission" date="2016-11" db="UniProtKB">
        <authorList>
            <consortium name="WormBaseParasite"/>
        </authorList>
    </citation>
    <scope>IDENTIFICATION</scope>
</reference>
<dbReference type="InterPro" id="IPR046941">
    <property type="entry name" value="KDM6_GATAL_sf"/>
</dbReference>
<evidence type="ECO:0000256" key="3">
    <source>
        <dbReference type="ARBA" id="ARBA00034483"/>
    </source>
</evidence>